<dbReference type="AlphaFoldDB" id="A0A1J5RX80"/>
<protein>
    <submittedName>
        <fullName evidence="1">Uncharacterized protein</fullName>
    </submittedName>
</protein>
<proteinExistence type="predicted"/>
<organism evidence="1">
    <name type="scientific">mine drainage metagenome</name>
    <dbReference type="NCBI Taxonomy" id="410659"/>
    <lineage>
        <taxon>unclassified sequences</taxon>
        <taxon>metagenomes</taxon>
        <taxon>ecological metagenomes</taxon>
    </lineage>
</organism>
<reference evidence="1" key="1">
    <citation type="submission" date="2016-10" db="EMBL/GenBank/DDBJ databases">
        <title>Sequence of Gallionella enrichment culture.</title>
        <authorList>
            <person name="Poehlein A."/>
            <person name="Muehling M."/>
            <person name="Daniel R."/>
        </authorList>
    </citation>
    <scope>NUCLEOTIDE SEQUENCE</scope>
</reference>
<gene>
    <name evidence="1" type="ORF">GALL_177500</name>
</gene>
<dbReference type="EMBL" id="MLJW01000097">
    <property type="protein sequence ID" value="OIR00291.1"/>
    <property type="molecule type" value="Genomic_DNA"/>
</dbReference>
<evidence type="ECO:0000313" key="1">
    <source>
        <dbReference type="EMBL" id="OIR00291.1"/>
    </source>
</evidence>
<name>A0A1J5RX80_9ZZZZ</name>
<sequence>MALPIEALCARFAAMCLFLRPKCEESRRGWVFAELPPRIQSLARAVADQGCDWPRWRRRQPQHDRRRGWRTACFDGECLPGTDPKASGGNATLLAQGAV</sequence>
<accession>A0A1J5RX80</accession>
<comment type="caution">
    <text evidence="1">The sequence shown here is derived from an EMBL/GenBank/DDBJ whole genome shotgun (WGS) entry which is preliminary data.</text>
</comment>